<dbReference type="STRING" id="1122188.SAMN02745674_00875"/>
<dbReference type="NCBIfam" id="TIGR01549">
    <property type="entry name" value="HAD-SF-IA-v1"/>
    <property type="match status" value="1"/>
</dbReference>
<keyword evidence="8 10" id="KW-0460">Magnesium</keyword>
<dbReference type="GO" id="GO:0005829">
    <property type="term" value="C:cytosol"/>
    <property type="evidence" value="ECO:0007669"/>
    <property type="project" value="TreeGrafter"/>
</dbReference>
<evidence type="ECO:0000256" key="8">
    <source>
        <dbReference type="ARBA" id="ARBA00022842"/>
    </source>
</evidence>
<name>A0A1T4NRW4_9GAMM</name>
<dbReference type="NCBIfam" id="NF009700">
    <property type="entry name" value="PRK13226.1"/>
    <property type="match status" value="1"/>
</dbReference>
<dbReference type="OrthoDB" id="9776368at2"/>
<dbReference type="InterPro" id="IPR037512">
    <property type="entry name" value="PGPase_prok"/>
</dbReference>
<comment type="similarity">
    <text evidence="4 10">Belongs to the HAD-like hydrolase superfamily. CbbY/CbbZ/Gph/YieH family.</text>
</comment>
<evidence type="ECO:0000256" key="5">
    <source>
        <dbReference type="ARBA" id="ARBA00013078"/>
    </source>
</evidence>
<evidence type="ECO:0000256" key="7">
    <source>
        <dbReference type="ARBA" id="ARBA00022801"/>
    </source>
</evidence>
<dbReference type="GO" id="GO:0008967">
    <property type="term" value="F:phosphoglycolate phosphatase activity"/>
    <property type="evidence" value="ECO:0007669"/>
    <property type="project" value="UniProtKB-UniRule"/>
</dbReference>
<feature type="binding site" evidence="10">
    <location>
        <position position="170"/>
    </location>
    <ligand>
        <name>Mg(2+)</name>
        <dbReference type="ChEBI" id="CHEBI:18420"/>
    </ligand>
</feature>
<accession>A0A1T4NRW4</accession>
<dbReference type="EMBL" id="FUXP01000002">
    <property type="protein sequence ID" value="SJZ81845.1"/>
    <property type="molecule type" value="Genomic_DNA"/>
</dbReference>
<evidence type="ECO:0000256" key="6">
    <source>
        <dbReference type="ARBA" id="ARBA00022723"/>
    </source>
</evidence>
<dbReference type="Pfam" id="PF13419">
    <property type="entry name" value="HAD_2"/>
    <property type="match status" value="1"/>
</dbReference>
<proteinExistence type="inferred from homology"/>
<dbReference type="PANTHER" id="PTHR43434:SF23">
    <property type="entry name" value="PHOSPHOGLYCOLATE PHOSPHATASE"/>
    <property type="match status" value="1"/>
</dbReference>
<dbReference type="GO" id="GO:0046295">
    <property type="term" value="P:glycolate biosynthetic process"/>
    <property type="evidence" value="ECO:0007669"/>
    <property type="project" value="UniProtKB-UniRule"/>
</dbReference>
<dbReference type="SFLD" id="SFLDG01135">
    <property type="entry name" value="C1.5.6:_HAD__Beta-PGM__Phospha"/>
    <property type="match status" value="1"/>
</dbReference>
<evidence type="ECO:0000313" key="12">
    <source>
        <dbReference type="Proteomes" id="UP000190061"/>
    </source>
</evidence>
<dbReference type="SFLD" id="SFLDS00003">
    <property type="entry name" value="Haloacid_Dehalogenase"/>
    <property type="match status" value="1"/>
</dbReference>
<dbReference type="NCBIfam" id="TIGR01509">
    <property type="entry name" value="HAD-SF-IA-v3"/>
    <property type="match status" value="1"/>
</dbReference>
<dbReference type="RefSeq" id="WP_143814145.1">
    <property type="nucleotide sequence ID" value="NZ_FUXP01000002.1"/>
</dbReference>
<evidence type="ECO:0000256" key="3">
    <source>
        <dbReference type="ARBA" id="ARBA00004818"/>
    </source>
</evidence>
<comment type="pathway">
    <text evidence="3 10">Organic acid metabolism; glycolate biosynthesis; glycolate from 2-phosphoglycolate: step 1/1.</text>
</comment>
<dbReference type="InterPro" id="IPR023214">
    <property type="entry name" value="HAD_sf"/>
</dbReference>
<evidence type="ECO:0000256" key="4">
    <source>
        <dbReference type="ARBA" id="ARBA00006171"/>
    </source>
</evidence>
<dbReference type="FunFam" id="3.40.50.1000:FF:000022">
    <property type="entry name" value="Phosphoglycolate phosphatase"/>
    <property type="match status" value="1"/>
</dbReference>
<dbReference type="InterPro" id="IPR006439">
    <property type="entry name" value="HAD-SF_hydro_IA"/>
</dbReference>
<dbReference type="PANTHER" id="PTHR43434">
    <property type="entry name" value="PHOSPHOGLYCOLATE PHOSPHATASE"/>
    <property type="match status" value="1"/>
</dbReference>
<feature type="active site" description="Nucleophile" evidence="10">
    <location>
        <position position="12"/>
    </location>
</feature>
<evidence type="ECO:0000256" key="9">
    <source>
        <dbReference type="ARBA" id="ARBA00023277"/>
    </source>
</evidence>
<dbReference type="InterPro" id="IPR036412">
    <property type="entry name" value="HAD-like_sf"/>
</dbReference>
<dbReference type="PRINTS" id="PR00413">
    <property type="entry name" value="HADHALOGNASE"/>
</dbReference>
<comment type="cofactor">
    <cofactor evidence="2 10">
        <name>Mg(2+)</name>
        <dbReference type="ChEBI" id="CHEBI:18420"/>
    </cofactor>
</comment>
<dbReference type="Gene3D" id="1.10.150.240">
    <property type="entry name" value="Putative phosphatase, domain 2"/>
    <property type="match status" value="1"/>
</dbReference>
<keyword evidence="12" id="KW-1185">Reference proteome</keyword>
<keyword evidence="7 10" id="KW-0378">Hydrolase</keyword>
<dbReference type="UniPathway" id="UPA00865">
    <property type="reaction ID" value="UER00834"/>
</dbReference>
<gene>
    <name evidence="11" type="ORF">SAMN02745674_00875</name>
</gene>
<dbReference type="EC" id="3.1.3.18" evidence="5 10"/>
<dbReference type="SUPFAM" id="SSF56784">
    <property type="entry name" value="HAD-like"/>
    <property type="match status" value="1"/>
</dbReference>
<reference evidence="11 12" key="1">
    <citation type="submission" date="2017-02" db="EMBL/GenBank/DDBJ databases">
        <authorList>
            <person name="Peterson S.W."/>
        </authorList>
    </citation>
    <scope>NUCLEOTIDE SEQUENCE [LARGE SCALE GENOMIC DNA]</scope>
    <source>
        <strain evidence="11 12">DSM 21749</strain>
    </source>
</reference>
<dbReference type="InterPro" id="IPR023198">
    <property type="entry name" value="PGP-like_dom2"/>
</dbReference>
<dbReference type="SFLD" id="SFLDG01129">
    <property type="entry name" value="C1.5:_HAD__Beta-PGM__Phosphata"/>
    <property type="match status" value="1"/>
</dbReference>
<dbReference type="InterPro" id="IPR050155">
    <property type="entry name" value="HAD-like_hydrolase_sf"/>
</dbReference>
<dbReference type="Proteomes" id="UP000190061">
    <property type="component" value="Unassembled WGS sequence"/>
</dbReference>
<dbReference type="InterPro" id="IPR041492">
    <property type="entry name" value="HAD_2"/>
</dbReference>
<dbReference type="Gene3D" id="3.40.50.1000">
    <property type="entry name" value="HAD superfamily/HAD-like"/>
    <property type="match status" value="1"/>
</dbReference>
<evidence type="ECO:0000256" key="2">
    <source>
        <dbReference type="ARBA" id="ARBA00001946"/>
    </source>
</evidence>
<keyword evidence="6 10" id="KW-0479">Metal-binding</keyword>
<dbReference type="GO" id="GO:0005975">
    <property type="term" value="P:carbohydrate metabolic process"/>
    <property type="evidence" value="ECO:0007669"/>
    <property type="project" value="InterPro"/>
</dbReference>
<evidence type="ECO:0000313" key="11">
    <source>
        <dbReference type="EMBL" id="SJZ81845.1"/>
    </source>
</evidence>
<feature type="binding site" evidence="10">
    <location>
        <position position="14"/>
    </location>
    <ligand>
        <name>Mg(2+)</name>
        <dbReference type="ChEBI" id="CHEBI:18420"/>
    </ligand>
</feature>
<evidence type="ECO:0000256" key="1">
    <source>
        <dbReference type="ARBA" id="ARBA00000830"/>
    </source>
</evidence>
<protein>
    <recommendedName>
        <fullName evidence="5 10">Phosphoglycolate phosphatase</fullName>
        <shortName evidence="10">PGP</shortName>
        <shortName evidence="10">PGPase</shortName>
        <ecNumber evidence="5 10">3.1.3.18</ecNumber>
    </recommendedName>
</protein>
<dbReference type="GO" id="GO:0006281">
    <property type="term" value="P:DNA repair"/>
    <property type="evidence" value="ECO:0007669"/>
    <property type="project" value="TreeGrafter"/>
</dbReference>
<comment type="catalytic activity">
    <reaction evidence="1 10">
        <text>2-phosphoglycolate + H2O = glycolate + phosphate</text>
        <dbReference type="Rhea" id="RHEA:14369"/>
        <dbReference type="ChEBI" id="CHEBI:15377"/>
        <dbReference type="ChEBI" id="CHEBI:29805"/>
        <dbReference type="ChEBI" id="CHEBI:43474"/>
        <dbReference type="ChEBI" id="CHEBI:58033"/>
        <dbReference type="EC" id="3.1.3.18"/>
    </reaction>
</comment>
<evidence type="ECO:0000256" key="10">
    <source>
        <dbReference type="HAMAP-Rule" id="MF_00495"/>
    </source>
</evidence>
<comment type="function">
    <text evidence="10">Specifically catalyzes the dephosphorylation of 2-phosphoglycolate. Is involved in the dissimilation of the intracellular 2-phosphoglycolate formed during the DNA repair of 3'-phosphoglycolate ends, a major class of DNA lesions induced by oxidative stress.</text>
</comment>
<dbReference type="HAMAP" id="MF_00495">
    <property type="entry name" value="GPH_hydrolase_bact"/>
    <property type="match status" value="1"/>
</dbReference>
<sequence>MSASFPAAVLFDLDGTLLDSAPDMLAAVNAMRGARGKAPMLLAELRPHVSKGARAMVRQAFPELDDAERETWIPEFLETYERELGLHGRAFDGIEEMLATLEQAGCPWGIVTNKPEYLAAQLLPKLGWQERCAVLIGGDSLPARKPDPLPLLVAAERMGVEPVACTYVGDDERDITAARAAGMASVVALWGYRLSEDDPFAWQGDVLIEDPRELRLAASWPAPS</sequence>
<dbReference type="AlphaFoldDB" id="A0A1T4NRW4"/>
<keyword evidence="9 10" id="KW-0119">Carbohydrate metabolism</keyword>
<dbReference type="GO" id="GO:0046872">
    <property type="term" value="F:metal ion binding"/>
    <property type="evidence" value="ECO:0007669"/>
    <property type="project" value="UniProtKB-KW"/>
</dbReference>
<dbReference type="NCBIfam" id="TIGR01449">
    <property type="entry name" value="PGP_bact"/>
    <property type="match status" value="1"/>
</dbReference>
<organism evidence="11 12">
    <name type="scientific">Lysobacter spongiicola DSM 21749</name>
    <dbReference type="NCBI Taxonomy" id="1122188"/>
    <lineage>
        <taxon>Bacteria</taxon>
        <taxon>Pseudomonadati</taxon>
        <taxon>Pseudomonadota</taxon>
        <taxon>Gammaproteobacteria</taxon>
        <taxon>Lysobacterales</taxon>
        <taxon>Lysobacteraceae</taxon>
        <taxon>Novilysobacter</taxon>
    </lineage>
</organism>
<feature type="binding site" evidence="10">
    <location>
        <position position="12"/>
    </location>
    <ligand>
        <name>Mg(2+)</name>
        <dbReference type="ChEBI" id="CHEBI:18420"/>
    </ligand>
</feature>